<dbReference type="Proteomes" id="UP001230188">
    <property type="component" value="Unassembled WGS sequence"/>
</dbReference>
<dbReference type="InterPro" id="IPR003593">
    <property type="entry name" value="AAA+_ATPase"/>
</dbReference>
<dbReference type="InterPro" id="IPR016151">
    <property type="entry name" value="DNA_mismatch_repair_MutS_N"/>
</dbReference>
<evidence type="ECO:0000259" key="6">
    <source>
        <dbReference type="SMART" id="SM00382"/>
    </source>
</evidence>
<evidence type="ECO:0008006" key="10">
    <source>
        <dbReference type="Google" id="ProtNLM"/>
    </source>
</evidence>
<dbReference type="GO" id="GO:0006298">
    <property type="term" value="P:mismatch repair"/>
    <property type="evidence" value="ECO:0007669"/>
    <property type="project" value="InterPro"/>
</dbReference>
<dbReference type="AlphaFoldDB" id="A0AAD7XK06"/>
<dbReference type="Pfam" id="PF01624">
    <property type="entry name" value="MutS_I"/>
    <property type="match status" value="1"/>
</dbReference>
<dbReference type="Gene3D" id="3.40.1170.10">
    <property type="entry name" value="DNA repair protein MutS, domain I"/>
    <property type="match status" value="1"/>
</dbReference>
<comment type="caution">
    <text evidence="8">The sequence shown here is derived from an EMBL/GenBank/DDBJ whole genome shotgun (WGS) entry which is preliminary data.</text>
</comment>
<evidence type="ECO:0000313" key="9">
    <source>
        <dbReference type="Proteomes" id="UP001230188"/>
    </source>
</evidence>
<evidence type="ECO:0000256" key="5">
    <source>
        <dbReference type="SAM" id="MobiDB-lite"/>
    </source>
</evidence>
<evidence type="ECO:0000259" key="7">
    <source>
        <dbReference type="SMART" id="SM00534"/>
    </source>
</evidence>
<dbReference type="InterPro" id="IPR027417">
    <property type="entry name" value="P-loop_NTPase"/>
</dbReference>
<accession>A0AAD7XK06</accession>
<dbReference type="PANTHER" id="PTHR48448">
    <property type="entry name" value="MUTL PROTEIN ISOFORM 1"/>
    <property type="match status" value="1"/>
</dbReference>
<gene>
    <name evidence="8" type="ORF">CTAYLR_009337</name>
</gene>
<dbReference type="InterPro" id="IPR000432">
    <property type="entry name" value="DNA_mismatch_repair_MutS_C"/>
</dbReference>
<protein>
    <recommendedName>
        <fullName evidence="10">DNA mismatch repair protein</fullName>
    </recommendedName>
</protein>
<feature type="domain" description="AAA+ ATPase" evidence="6">
    <location>
        <begin position="599"/>
        <end position="727"/>
    </location>
</feature>
<dbReference type="SUPFAM" id="SSF52540">
    <property type="entry name" value="P-loop containing nucleoside triphosphate hydrolases"/>
    <property type="match status" value="1"/>
</dbReference>
<dbReference type="InterPro" id="IPR007695">
    <property type="entry name" value="DNA_mismatch_repair_MutS-lik_N"/>
</dbReference>
<keyword evidence="9" id="KW-1185">Reference proteome</keyword>
<dbReference type="SUPFAM" id="SSF55271">
    <property type="entry name" value="DNA repair protein MutS, domain I"/>
    <property type="match status" value="1"/>
</dbReference>
<reference evidence="8" key="1">
    <citation type="submission" date="2023-01" db="EMBL/GenBank/DDBJ databases">
        <title>Metagenome sequencing of chrysophaentin producing Chrysophaeum taylorii.</title>
        <authorList>
            <person name="Davison J."/>
            <person name="Bewley C."/>
        </authorList>
    </citation>
    <scope>NUCLEOTIDE SEQUENCE</scope>
    <source>
        <strain evidence="8">NIES-1699</strain>
    </source>
</reference>
<keyword evidence="3" id="KW-0067">ATP-binding</keyword>
<keyword evidence="1" id="KW-0547">Nucleotide-binding</keyword>
<dbReference type="EMBL" id="JAQMWT010000458">
    <property type="protein sequence ID" value="KAJ8601004.1"/>
    <property type="molecule type" value="Genomic_DNA"/>
</dbReference>
<proteinExistence type="predicted"/>
<dbReference type="Pfam" id="PF00488">
    <property type="entry name" value="MutS_V"/>
    <property type="match status" value="1"/>
</dbReference>
<dbReference type="SMART" id="SM00534">
    <property type="entry name" value="MUTSac"/>
    <property type="match status" value="1"/>
</dbReference>
<name>A0AAD7XK06_9STRA</name>
<feature type="domain" description="DNA mismatch repair proteins mutS family" evidence="7">
    <location>
        <begin position="600"/>
        <end position="776"/>
    </location>
</feature>
<dbReference type="InterPro" id="IPR053276">
    <property type="entry name" value="MtDNA_mismatch_repair_MutS"/>
</dbReference>
<dbReference type="GO" id="GO:0030983">
    <property type="term" value="F:mismatched DNA binding"/>
    <property type="evidence" value="ECO:0007669"/>
    <property type="project" value="InterPro"/>
</dbReference>
<dbReference type="SMART" id="SM00382">
    <property type="entry name" value="AAA"/>
    <property type="match status" value="1"/>
</dbReference>
<dbReference type="GO" id="GO:0005524">
    <property type="term" value="F:ATP binding"/>
    <property type="evidence" value="ECO:0007669"/>
    <property type="project" value="UniProtKB-KW"/>
</dbReference>
<evidence type="ECO:0000256" key="2">
    <source>
        <dbReference type="ARBA" id="ARBA00022763"/>
    </source>
</evidence>
<evidence type="ECO:0000256" key="3">
    <source>
        <dbReference type="ARBA" id="ARBA00022840"/>
    </source>
</evidence>
<keyword evidence="4" id="KW-0238">DNA-binding</keyword>
<evidence type="ECO:0000313" key="8">
    <source>
        <dbReference type="EMBL" id="KAJ8601004.1"/>
    </source>
</evidence>
<evidence type="ECO:0000256" key="4">
    <source>
        <dbReference type="ARBA" id="ARBA00023125"/>
    </source>
</evidence>
<evidence type="ECO:0000256" key="1">
    <source>
        <dbReference type="ARBA" id="ARBA00022741"/>
    </source>
</evidence>
<dbReference type="Gene3D" id="3.40.50.300">
    <property type="entry name" value="P-loop containing nucleotide triphosphate hydrolases"/>
    <property type="match status" value="1"/>
</dbReference>
<sequence>MRVVIVAVVRGLSSSSSSILGEVRRPAAVSLIPQLVKSNPLGFESGGKEGTMLFEVAKWKAEHPKKVVLVRVGEFYEAWGYDAVMLVEHCGLNAMGGRARAGCPWRNIQQTLDCLTRAGLSAAVYEENDPPGTKRKARSLSQIVTPAAPTYVHAGDGVEFRDAKPYACVAVDESVTVTTLDVDARSVVVTAGLTEDGARAMCADCAPPLYYVEPVTEGASRRQRGRAKKLARNICPDAREIFLENNLWTVVGSELRLDLSDVRVERSERRRPLFATTAREIGLTGAEEVPDLVPHLLPRVHSRSSAQFLKRWIQVPPDAARADAMRRLQRLLRFTDVSFPKTPYLPPQKLVRLLAESEGRVSFFSDILASCRAAREVAGHPLPPLFELVPPVDTTPLEALISSYIEQEEEEDFCSSSSSSSSSSREDPFYRRNEESFREVVIIPERDAARAARRRLVDVVAGLPGEVVYDVANNLLCMKKVSGFESPLDRHNKPLGSKSTTPELVTALAEYLDACERATRAATLALRTLCSKVYSRHLDAALAATRLLETATAAREHAHAAIEKGWDLLDVAVDNTHRLEGLRPYWLDSAVSNDVDLRAGEVTVLTGPNESGKSTVLRSVAAATILATCGLHAPARGTVPSSCDVALRAAPRGDVPLLGKSAFAAEMDDLALIFRECDEKSLVLVDELGRGTSATEATALCASVLIEFKDRNFTSIFATHLFEVLPLLPSPSFSFVKSDLEYRLEEGVCRSSRALACAAHSGVPEAVLNRAREFLGTSPDLDDQKKKTLTQHVRSILGGDDREIVTVPPRCDPPPPLSGSSCVYALDLGDQLYVGESDALRARLRAHRAKGPRWENAVALVMPARDKSQARNLETSLIRSLLKRKVPLVSKSDANHQIRRPGGA</sequence>
<feature type="region of interest" description="Disordered" evidence="5">
    <location>
        <begin position="408"/>
        <end position="429"/>
    </location>
</feature>
<keyword evidence="2" id="KW-0227">DNA damage</keyword>
<organism evidence="8 9">
    <name type="scientific">Chrysophaeum taylorii</name>
    <dbReference type="NCBI Taxonomy" id="2483200"/>
    <lineage>
        <taxon>Eukaryota</taxon>
        <taxon>Sar</taxon>
        <taxon>Stramenopiles</taxon>
        <taxon>Ochrophyta</taxon>
        <taxon>Pelagophyceae</taxon>
        <taxon>Pelagomonadales</taxon>
        <taxon>Pelagomonadaceae</taxon>
        <taxon>Chrysophaeum</taxon>
    </lineage>
</organism>
<dbReference type="PANTHER" id="PTHR48448:SF1">
    <property type="entry name" value="MUTL PROTEIN ISOFORM 1"/>
    <property type="match status" value="1"/>
</dbReference>